<reference evidence="3" key="1">
    <citation type="submission" date="2016-07" db="EMBL/GenBank/DDBJ databases">
        <authorList>
            <consortium name="Pathogen Informatics"/>
        </authorList>
    </citation>
    <scope>NUCLEOTIDE SEQUENCE [LARGE SCALE GENOMIC DNA]</scope>
</reference>
<evidence type="ECO:0000313" key="3">
    <source>
        <dbReference type="Proteomes" id="UP000220605"/>
    </source>
</evidence>
<gene>
    <name evidence="2" type="ORF">PVP01_0840900</name>
</gene>
<evidence type="ECO:0000313" key="2">
    <source>
        <dbReference type="EMBL" id="VUZ95558.1"/>
    </source>
</evidence>
<sequence length="294" mass="34879">MEENIYNVVNSYSGYETILGNYDPKSSSADANCTNIIREYSGYNCYPTEITCKNAIYYMNELKKKEDDVYIANGCIYLYYSLYGMVYNKRECSGIINKFYKSILVIFDEIHNTKLSEIEINFNADIYEKLKNLHNLYKYLHKYSEYKNCNNNGPCDCAEQCIKIYERYIDECNRAYYTPFCRELQKFGENFNDTIKQNNRCNGTVKLLPIFSKYNFEIIILIPIVVLLFACSLLFIFYKFSPYGSYINTQKTKKKNMVNKLKQSHNNILQGSEYEKRNHKNRPYNISYKYSEYS</sequence>
<dbReference type="VEuPathDB" id="PlasmoDB:PVW1_120007400"/>
<feature type="transmembrane region" description="Helical" evidence="1">
    <location>
        <begin position="218"/>
        <end position="238"/>
    </location>
</feature>
<name>A0A564ZUH0_PLAVI</name>
<organism evidence="2 3">
    <name type="scientific">Plasmodium vivax</name>
    <name type="common">malaria parasite P. vivax</name>
    <dbReference type="NCBI Taxonomy" id="5855"/>
    <lineage>
        <taxon>Eukaryota</taxon>
        <taxon>Sar</taxon>
        <taxon>Alveolata</taxon>
        <taxon>Apicomplexa</taxon>
        <taxon>Aconoidasida</taxon>
        <taxon>Haemosporida</taxon>
        <taxon>Plasmodiidae</taxon>
        <taxon>Plasmodium</taxon>
        <taxon>Plasmodium (Plasmodium)</taxon>
    </lineage>
</organism>
<dbReference type="VEuPathDB" id="PlasmoDB:PVPAM_110064800"/>
<dbReference type="OrthoDB" id="10356278at2759"/>
<evidence type="ECO:0000256" key="1">
    <source>
        <dbReference type="SAM" id="Phobius"/>
    </source>
</evidence>
<accession>A0A564ZUH0</accession>
<dbReference type="VEuPathDB" id="PlasmoDB:PVP01_0840900"/>
<dbReference type="AlphaFoldDB" id="A0A564ZUH0"/>
<dbReference type="Proteomes" id="UP000220605">
    <property type="component" value="Chromosome 8"/>
</dbReference>
<protein>
    <submittedName>
        <fullName evidence="2">VIR protein</fullName>
    </submittedName>
</protein>
<keyword evidence="1" id="KW-1133">Transmembrane helix</keyword>
<dbReference type="EMBL" id="LT635619">
    <property type="protein sequence ID" value="VUZ95558.1"/>
    <property type="molecule type" value="Genomic_DNA"/>
</dbReference>
<proteinExistence type="predicted"/>
<keyword evidence="1" id="KW-0472">Membrane</keyword>
<keyword evidence="1" id="KW-0812">Transmembrane</keyword>